<dbReference type="Gene3D" id="3.20.20.450">
    <property type="entry name" value="EAL domain"/>
    <property type="match status" value="1"/>
</dbReference>
<dbReference type="InterPro" id="IPR052155">
    <property type="entry name" value="Biofilm_reg_signaling"/>
</dbReference>
<evidence type="ECO:0000259" key="8">
    <source>
        <dbReference type="PROSITE" id="PS50883"/>
    </source>
</evidence>
<dbReference type="SMART" id="SM00052">
    <property type="entry name" value="EAL"/>
    <property type="match status" value="1"/>
</dbReference>
<evidence type="ECO:0000313" key="11">
    <source>
        <dbReference type="Proteomes" id="UP000192920"/>
    </source>
</evidence>
<dbReference type="NCBIfam" id="TIGR00254">
    <property type="entry name" value="GGDEF"/>
    <property type="match status" value="1"/>
</dbReference>
<dbReference type="SMART" id="SM00091">
    <property type="entry name" value="PAS"/>
    <property type="match status" value="2"/>
</dbReference>
<dbReference type="InterPro" id="IPR013767">
    <property type="entry name" value="PAS_fold"/>
</dbReference>
<evidence type="ECO:0000259" key="7">
    <source>
        <dbReference type="PROSITE" id="PS50113"/>
    </source>
</evidence>
<dbReference type="Proteomes" id="UP000192920">
    <property type="component" value="Unassembled WGS sequence"/>
</dbReference>
<evidence type="ECO:0000256" key="1">
    <source>
        <dbReference type="ARBA" id="ARBA00022679"/>
    </source>
</evidence>
<keyword evidence="1" id="KW-0808">Transferase</keyword>
<dbReference type="InterPro" id="IPR003018">
    <property type="entry name" value="GAF"/>
</dbReference>
<dbReference type="Pfam" id="PF13426">
    <property type="entry name" value="PAS_9"/>
    <property type="match status" value="1"/>
</dbReference>
<dbReference type="SUPFAM" id="SSF52172">
    <property type="entry name" value="CheY-like"/>
    <property type="match status" value="1"/>
</dbReference>
<evidence type="ECO:0000259" key="5">
    <source>
        <dbReference type="PROSITE" id="PS50110"/>
    </source>
</evidence>
<dbReference type="Pfam" id="PF13185">
    <property type="entry name" value="GAF_2"/>
    <property type="match status" value="1"/>
</dbReference>
<feature type="modified residue" description="4-aspartylphosphate" evidence="3">
    <location>
        <position position="55"/>
    </location>
</feature>
<dbReference type="PROSITE" id="PS50113">
    <property type="entry name" value="PAC"/>
    <property type="match status" value="2"/>
</dbReference>
<dbReference type="NCBIfam" id="TIGR00229">
    <property type="entry name" value="sensory_box"/>
    <property type="match status" value="2"/>
</dbReference>
<dbReference type="CDD" id="cd00130">
    <property type="entry name" value="PAS"/>
    <property type="match status" value="1"/>
</dbReference>
<dbReference type="InterPro" id="IPR000700">
    <property type="entry name" value="PAS-assoc_C"/>
</dbReference>
<evidence type="ECO:0000256" key="3">
    <source>
        <dbReference type="PROSITE-ProRule" id="PRU00169"/>
    </source>
</evidence>
<dbReference type="InterPro" id="IPR001789">
    <property type="entry name" value="Sig_transdc_resp-reg_receiver"/>
</dbReference>
<dbReference type="SUPFAM" id="SSF55073">
    <property type="entry name" value="Nucleotide cyclase"/>
    <property type="match status" value="1"/>
</dbReference>
<dbReference type="PROSITE" id="PS50112">
    <property type="entry name" value="PAS"/>
    <property type="match status" value="2"/>
</dbReference>
<dbReference type="GO" id="GO:0016301">
    <property type="term" value="F:kinase activity"/>
    <property type="evidence" value="ECO:0007669"/>
    <property type="project" value="UniProtKB-KW"/>
</dbReference>
<dbReference type="SUPFAM" id="SSF141868">
    <property type="entry name" value="EAL domain-like"/>
    <property type="match status" value="1"/>
</dbReference>
<dbReference type="Pfam" id="PF00563">
    <property type="entry name" value="EAL"/>
    <property type="match status" value="1"/>
</dbReference>
<gene>
    <name evidence="10" type="ORF">SAMN02745746_02538</name>
</gene>
<sequence>MLQGTDILIVEDSATQALQLQALLEGHGCRVRVARDGYQALREVAGQPPTIMISDIMMPGMDGYELCSQLKADPATAMIPIILVTTLSDPRDVVRGLSCGADNFILKPYDEKYLLSRIHYFLANQALRQPERAAVGMEVMLEGERHFITSARQQILDLLISTYEQSIQLNQDLQAKHAELSRSHALLDGLFRFSAAMSAAQTEHDVIGRALEEVLAFPDGAAAWLLLADTQALDEPMQLAGWNGPLDEPALRRAIADGCPCLYAGRQEELRQAFNIAQCPALSGAGEGHWHACSPLLLGDEVIGVLNVLRAGRVPWDEPALDAFTMIGRQLAVALTRARMFESLESQVAERTRDLRSEMGERARAEAALRQSEALLHKVLETLPVGVWVTDEKGGILLHNSEGERIWGANPGPEPQRRWYGPQGQQIATDDRELLRTIRHDGTVHNPVRQIVSFDGAARTVLDAEVPLTDDDDQVRGGILVEQDITAQQVIDLELRVRQRAIEASVNAVLITDNRRPDNPIIYVNPAFERITGYARATVIGRNCRFLQGRDTAQPELAAIRRALENRHEGKALLRNYRKDGSMFWNELRVAPVRDSQGEVSHYIGVLNDVTEAKRYQEELERQANFDTLTGLPNRNLLQDRLGQGIAVARSKDERFAVALLDLDNFKYVNDSLGHTLGDALLIEVARRIESSVPALATVSRLGGDDFVLLLPGVKTVEQLDHALKNVTDQLSQPIELSGTELFLSASIGCCFYPDDGNSVDELLSNADTAMYQAKALGKSQVRCFALHMNDRVQRRVELEGALRRAIAQDELTMHYQPQLDLQSGRLCGFEALLRWRRGERLISPLEFIPIAEETGLIREIDRYVIRAVFRQVEEWRAEGLDPGEVAINISALSLQEAGIVSYIAAEMTRRRLPPDIIKLEVTESLLMKNVDTAQQVMSELKALHLKWSIDDFGTGYSALSYLRRYPFDQLKIDKSFIDDVNVNPENASVTRAIISMARSLRIAVIAEGVENNEQLGFLVEAGCDQIQGYFYSPPLTAEACRQWLIHRGPPGPDEASANPARRHAGNDTPAG</sequence>
<dbReference type="Gene3D" id="3.40.50.2300">
    <property type="match status" value="1"/>
</dbReference>
<dbReference type="InterPro" id="IPR000160">
    <property type="entry name" value="GGDEF_dom"/>
</dbReference>
<dbReference type="SUPFAM" id="SSF55785">
    <property type="entry name" value="PYP-like sensor domain (PAS domain)"/>
    <property type="match status" value="2"/>
</dbReference>
<keyword evidence="3" id="KW-0597">Phosphoprotein</keyword>
<dbReference type="Pfam" id="PF00989">
    <property type="entry name" value="PAS"/>
    <property type="match status" value="1"/>
</dbReference>
<dbReference type="GO" id="GO:0000160">
    <property type="term" value="P:phosphorelay signal transduction system"/>
    <property type="evidence" value="ECO:0007669"/>
    <property type="project" value="InterPro"/>
</dbReference>
<keyword evidence="2" id="KW-0418">Kinase</keyword>
<proteinExistence type="predicted"/>
<keyword evidence="11" id="KW-1185">Reference proteome</keyword>
<dbReference type="EMBL" id="FXAG01000013">
    <property type="protein sequence ID" value="SMF31636.1"/>
    <property type="molecule type" value="Genomic_DNA"/>
</dbReference>
<dbReference type="PANTHER" id="PTHR44757:SF2">
    <property type="entry name" value="BIOFILM ARCHITECTURE MAINTENANCE PROTEIN MBAA"/>
    <property type="match status" value="1"/>
</dbReference>
<name>A0A1Y6BWY6_9NEIS</name>
<dbReference type="PROSITE" id="PS50110">
    <property type="entry name" value="RESPONSE_REGULATORY"/>
    <property type="match status" value="1"/>
</dbReference>
<dbReference type="PROSITE" id="PS50883">
    <property type="entry name" value="EAL"/>
    <property type="match status" value="1"/>
</dbReference>
<evidence type="ECO:0000259" key="6">
    <source>
        <dbReference type="PROSITE" id="PS50112"/>
    </source>
</evidence>
<evidence type="ECO:0000313" key="10">
    <source>
        <dbReference type="EMBL" id="SMF31636.1"/>
    </source>
</evidence>
<dbReference type="InterPro" id="IPR035965">
    <property type="entry name" value="PAS-like_dom_sf"/>
</dbReference>
<dbReference type="InterPro" id="IPR029016">
    <property type="entry name" value="GAF-like_dom_sf"/>
</dbReference>
<dbReference type="STRING" id="1123014.SAMN02745746_02538"/>
<dbReference type="InterPro" id="IPR011006">
    <property type="entry name" value="CheY-like_superfamily"/>
</dbReference>
<dbReference type="AlphaFoldDB" id="A0A1Y6BWY6"/>
<dbReference type="PROSITE" id="PS50887">
    <property type="entry name" value="GGDEF"/>
    <property type="match status" value="1"/>
</dbReference>
<dbReference type="InterPro" id="IPR001633">
    <property type="entry name" value="EAL_dom"/>
</dbReference>
<dbReference type="InterPro" id="IPR043128">
    <property type="entry name" value="Rev_trsase/Diguanyl_cyclase"/>
</dbReference>
<feature type="region of interest" description="Disordered" evidence="4">
    <location>
        <begin position="1048"/>
        <end position="1072"/>
    </location>
</feature>
<dbReference type="CDD" id="cd01948">
    <property type="entry name" value="EAL"/>
    <property type="match status" value="1"/>
</dbReference>
<dbReference type="GO" id="GO:0006355">
    <property type="term" value="P:regulation of DNA-templated transcription"/>
    <property type="evidence" value="ECO:0007669"/>
    <property type="project" value="InterPro"/>
</dbReference>
<dbReference type="InterPro" id="IPR000014">
    <property type="entry name" value="PAS"/>
</dbReference>
<dbReference type="InterPro" id="IPR035919">
    <property type="entry name" value="EAL_sf"/>
</dbReference>
<dbReference type="InterPro" id="IPR001610">
    <property type="entry name" value="PAC"/>
</dbReference>
<organism evidence="10 11">
    <name type="scientific">Pseudogulbenkiania subflava DSM 22618</name>
    <dbReference type="NCBI Taxonomy" id="1123014"/>
    <lineage>
        <taxon>Bacteria</taxon>
        <taxon>Pseudomonadati</taxon>
        <taxon>Pseudomonadota</taxon>
        <taxon>Betaproteobacteria</taxon>
        <taxon>Neisseriales</taxon>
        <taxon>Chromobacteriaceae</taxon>
        <taxon>Pseudogulbenkiania</taxon>
    </lineage>
</organism>
<feature type="domain" description="PAC" evidence="7">
    <location>
        <begin position="445"/>
        <end position="497"/>
    </location>
</feature>
<evidence type="ECO:0000256" key="4">
    <source>
        <dbReference type="SAM" id="MobiDB-lite"/>
    </source>
</evidence>
<evidence type="ECO:0000259" key="9">
    <source>
        <dbReference type="PROSITE" id="PS50887"/>
    </source>
</evidence>
<feature type="domain" description="GGDEF" evidence="9">
    <location>
        <begin position="654"/>
        <end position="787"/>
    </location>
</feature>
<accession>A0A1Y6BWY6</accession>
<feature type="domain" description="PAS" evidence="6">
    <location>
        <begin position="372"/>
        <end position="411"/>
    </location>
</feature>
<dbReference type="RefSeq" id="WP_085276762.1">
    <property type="nucleotide sequence ID" value="NZ_FXAG01000013.1"/>
</dbReference>
<dbReference type="SUPFAM" id="SSF55781">
    <property type="entry name" value="GAF domain-like"/>
    <property type="match status" value="1"/>
</dbReference>
<dbReference type="Pfam" id="PF00072">
    <property type="entry name" value="Response_reg"/>
    <property type="match status" value="1"/>
</dbReference>
<dbReference type="Gene3D" id="3.30.450.20">
    <property type="entry name" value="PAS domain"/>
    <property type="match status" value="2"/>
</dbReference>
<dbReference type="Pfam" id="PF00990">
    <property type="entry name" value="GGDEF"/>
    <property type="match status" value="1"/>
</dbReference>
<evidence type="ECO:0000256" key="2">
    <source>
        <dbReference type="ARBA" id="ARBA00022777"/>
    </source>
</evidence>
<dbReference type="PANTHER" id="PTHR44757">
    <property type="entry name" value="DIGUANYLATE CYCLASE DGCP"/>
    <property type="match status" value="1"/>
</dbReference>
<feature type="domain" description="PAC" evidence="7">
    <location>
        <begin position="568"/>
        <end position="622"/>
    </location>
</feature>
<feature type="domain" description="EAL" evidence="8">
    <location>
        <begin position="796"/>
        <end position="1049"/>
    </location>
</feature>
<dbReference type="SMART" id="SM00448">
    <property type="entry name" value="REC"/>
    <property type="match status" value="1"/>
</dbReference>
<reference evidence="11" key="1">
    <citation type="submission" date="2017-04" db="EMBL/GenBank/DDBJ databases">
        <authorList>
            <person name="Varghese N."/>
            <person name="Submissions S."/>
        </authorList>
    </citation>
    <scope>NUCLEOTIDE SEQUENCE [LARGE SCALE GENOMIC DNA]</scope>
    <source>
        <strain evidence="11">DSM 22618</strain>
    </source>
</reference>
<dbReference type="Gene3D" id="3.30.70.270">
    <property type="match status" value="1"/>
</dbReference>
<dbReference type="InterPro" id="IPR029787">
    <property type="entry name" value="Nucleotide_cyclase"/>
</dbReference>
<dbReference type="SMART" id="SM00267">
    <property type="entry name" value="GGDEF"/>
    <property type="match status" value="1"/>
</dbReference>
<feature type="domain" description="PAS" evidence="6">
    <location>
        <begin position="494"/>
        <end position="567"/>
    </location>
</feature>
<dbReference type="CDD" id="cd01949">
    <property type="entry name" value="GGDEF"/>
    <property type="match status" value="1"/>
</dbReference>
<dbReference type="Gene3D" id="3.30.450.40">
    <property type="match status" value="1"/>
</dbReference>
<dbReference type="SMART" id="SM00086">
    <property type="entry name" value="PAC"/>
    <property type="match status" value="2"/>
</dbReference>
<protein>
    <submittedName>
        <fullName evidence="10">PAS domain S-box-containing protein/diguanylate cyclase (GGDEF) domain-containing protein</fullName>
    </submittedName>
</protein>
<feature type="domain" description="Response regulatory" evidence="5">
    <location>
        <begin position="6"/>
        <end position="122"/>
    </location>
</feature>